<keyword evidence="2" id="KW-1185">Reference proteome</keyword>
<sequence>MHEMTLLAISKVFFAIWVSSTGELMALICRRWIGTSFFISHDEVVEDDVEELEGNPNPVVDDVEADTVDTVRNNKRKRKLPPLVPKPKKEPGKNSNLMSGITSTEF</sequence>
<organism evidence="1 2">
    <name type="scientific">Rhododendron molle</name>
    <name type="common">Chinese azalea</name>
    <name type="synonym">Azalea mollis</name>
    <dbReference type="NCBI Taxonomy" id="49168"/>
    <lineage>
        <taxon>Eukaryota</taxon>
        <taxon>Viridiplantae</taxon>
        <taxon>Streptophyta</taxon>
        <taxon>Embryophyta</taxon>
        <taxon>Tracheophyta</taxon>
        <taxon>Spermatophyta</taxon>
        <taxon>Magnoliopsida</taxon>
        <taxon>eudicotyledons</taxon>
        <taxon>Gunneridae</taxon>
        <taxon>Pentapetalae</taxon>
        <taxon>asterids</taxon>
        <taxon>Ericales</taxon>
        <taxon>Ericaceae</taxon>
        <taxon>Ericoideae</taxon>
        <taxon>Rhodoreae</taxon>
        <taxon>Rhododendron</taxon>
    </lineage>
</organism>
<reference evidence="1" key="1">
    <citation type="submission" date="2022-02" db="EMBL/GenBank/DDBJ databases">
        <title>Plant Genome Project.</title>
        <authorList>
            <person name="Zhang R.-G."/>
        </authorList>
    </citation>
    <scope>NUCLEOTIDE SEQUENCE</scope>
    <source>
        <strain evidence="1">AT1</strain>
    </source>
</reference>
<dbReference type="Proteomes" id="UP001062846">
    <property type="component" value="Chromosome 4"/>
</dbReference>
<protein>
    <submittedName>
        <fullName evidence="1">Uncharacterized protein</fullName>
    </submittedName>
</protein>
<gene>
    <name evidence="1" type="ORF">RHMOL_Rhmol04G0244200</name>
</gene>
<dbReference type="EMBL" id="CM046391">
    <property type="protein sequence ID" value="KAI8560295.1"/>
    <property type="molecule type" value="Genomic_DNA"/>
</dbReference>
<evidence type="ECO:0000313" key="2">
    <source>
        <dbReference type="Proteomes" id="UP001062846"/>
    </source>
</evidence>
<evidence type="ECO:0000313" key="1">
    <source>
        <dbReference type="EMBL" id="KAI8560295.1"/>
    </source>
</evidence>
<name>A0ACC0P4A1_RHOML</name>
<accession>A0ACC0P4A1</accession>
<proteinExistence type="predicted"/>
<comment type="caution">
    <text evidence="1">The sequence shown here is derived from an EMBL/GenBank/DDBJ whole genome shotgun (WGS) entry which is preliminary data.</text>
</comment>